<dbReference type="PANTHER" id="PTHR30606">
    <property type="entry name" value="LIPID A BIOSYNTHESIS LAUROYL ACYLTRANSFERASE"/>
    <property type="match status" value="1"/>
</dbReference>
<protein>
    <submittedName>
        <fullName evidence="8">Lysophospholipid acyltransferase family protein</fullName>
    </submittedName>
</protein>
<evidence type="ECO:0000256" key="2">
    <source>
        <dbReference type="ARBA" id="ARBA00022475"/>
    </source>
</evidence>
<accession>A0A9X3F653</accession>
<evidence type="ECO:0000256" key="1">
    <source>
        <dbReference type="ARBA" id="ARBA00004533"/>
    </source>
</evidence>
<dbReference type="GO" id="GO:0009247">
    <property type="term" value="P:glycolipid biosynthetic process"/>
    <property type="evidence" value="ECO:0007669"/>
    <property type="project" value="UniProtKB-ARBA"/>
</dbReference>
<comment type="caution">
    <text evidence="8">The sequence shown here is derived from an EMBL/GenBank/DDBJ whole genome shotgun (WGS) entry which is preliminary data.</text>
</comment>
<keyword evidence="2" id="KW-1003">Cell membrane</keyword>
<evidence type="ECO:0000256" key="6">
    <source>
        <dbReference type="ARBA" id="ARBA00023315"/>
    </source>
</evidence>
<keyword evidence="6 8" id="KW-0012">Acyltransferase</keyword>
<comment type="subcellular location">
    <subcellularLocation>
        <location evidence="1">Cell inner membrane</location>
    </subcellularLocation>
</comment>
<evidence type="ECO:0000256" key="3">
    <source>
        <dbReference type="ARBA" id="ARBA00022519"/>
    </source>
</evidence>
<keyword evidence="4" id="KW-0808">Transferase</keyword>
<dbReference type="PANTHER" id="PTHR30606:SF10">
    <property type="entry name" value="PHOSPHATIDYLINOSITOL MANNOSIDE ACYLTRANSFERASE"/>
    <property type="match status" value="1"/>
</dbReference>
<dbReference type="EMBL" id="JAPOHD010000017">
    <property type="protein sequence ID" value="MCY1720542.1"/>
    <property type="molecule type" value="Genomic_DNA"/>
</dbReference>
<keyword evidence="3" id="KW-0997">Cell inner membrane</keyword>
<keyword evidence="7" id="KW-1133">Transmembrane helix</keyword>
<evidence type="ECO:0000313" key="9">
    <source>
        <dbReference type="Proteomes" id="UP001145087"/>
    </source>
</evidence>
<gene>
    <name evidence="8" type="ORF">OU798_09330</name>
</gene>
<dbReference type="GO" id="GO:0016746">
    <property type="term" value="F:acyltransferase activity"/>
    <property type="evidence" value="ECO:0007669"/>
    <property type="project" value="UniProtKB-KW"/>
</dbReference>
<evidence type="ECO:0000256" key="4">
    <source>
        <dbReference type="ARBA" id="ARBA00022679"/>
    </source>
</evidence>
<dbReference type="CDD" id="cd07984">
    <property type="entry name" value="LPLAT_LABLAT-like"/>
    <property type="match status" value="1"/>
</dbReference>
<organism evidence="8 9">
    <name type="scientific">Draconibacterium aestuarii</name>
    <dbReference type="NCBI Taxonomy" id="2998507"/>
    <lineage>
        <taxon>Bacteria</taxon>
        <taxon>Pseudomonadati</taxon>
        <taxon>Bacteroidota</taxon>
        <taxon>Bacteroidia</taxon>
        <taxon>Marinilabiliales</taxon>
        <taxon>Prolixibacteraceae</taxon>
        <taxon>Draconibacterium</taxon>
    </lineage>
</organism>
<dbReference type="InterPro" id="IPR004960">
    <property type="entry name" value="LipA_acyltrans"/>
</dbReference>
<evidence type="ECO:0000256" key="5">
    <source>
        <dbReference type="ARBA" id="ARBA00023136"/>
    </source>
</evidence>
<keyword evidence="5 7" id="KW-0472">Membrane</keyword>
<feature type="transmembrane region" description="Helical" evidence="7">
    <location>
        <begin position="22"/>
        <end position="48"/>
    </location>
</feature>
<keyword evidence="9" id="KW-1185">Reference proteome</keyword>
<keyword evidence="7" id="KW-0812">Transmembrane</keyword>
<dbReference type="AlphaFoldDB" id="A0A9X3F653"/>
<proteinExistence type="predicted"/>
<name>A0A9X3F653_9BACT</name>
<evidence type="ECO:0000256" key="7">
    <source>
        <dbReference type="SAM" id="Phobius"/>
    </source>
</evidence>
<dbReference type="RefSeq" id="WP_343332874.1">
    <property type="nucleotide sequence ID" value="NZ_JAPOHD010000017.1"/>
</dbReference>
<evidence type="ECO:0000313" key="8">
    <source>
        <dbReference type="EMBL" id="MCY1720542.1"/>
    </source>
</evidence>
<reference evidence="8" key="1">
    <citation type="submission" date="2022-11" db="EMBL/GenBank/DDBJ databases">
        <title>Marilongibacter aestuarii gen. nov., sp. nov., isolated from tidal flat sediment.</title>
        <authorList>
            <person name="Jiayan W."/>
        </authorList>
    </citation>
    <scope>NUCLEOTIDE SEQUENCE</scope>
    <source>
        <strain evidence="8">Z1-6</strain>
    </source>
</reference>
<sequence length="311" mass="36638">MTERITKTDKSAKLFSNFRNNLIVIFLKGISFLPFRIIYALSDLIYFLNKYILKYRYRVTTENLKAAFPQKTEEEITQLRNKFYHRLFDFLTESVKLYSMSAKEMAKRMDYSGLQELEDITAKREGAIVLAFHYNNWEWCSYTQAVFKHPILMVYNPPRNNSPMENFLKNSRGKWGGVVTPTTKAARSIFDYKQKGEPAVLWLAADQTGHATSPFWMNFLNREASFFTGPEKIAAKTKYPVFFQYVKCVGRGRYKVDISMLAEHPEEMKANEILIAYVEKMEAIIREEPEHYLWSHRRWKHTRPGGVELIR</sequence>
<dbReference type="Proteomes" id="UP001145087">
    <property type="component" value="Unassembled WGS sequence"/>
</dbReference>
<dbReference type="Pfam" id="PF03279">
    <property type="entry name" value="Lip_A_acyltrans"/>
    <property type="match status" value="1"/>
</dbReference>
<dbReference type="GO" id="GO:0005886">
    <property type="term" value="C:plasma membrane"/>
    <property type="evidence" value="ECO:0007669"/>
    <property type="project" value="UniProtKB-SubCell"/>
</dbReference>